<evidence type="ECO:0008006" key="3">
    <source>
        <dbReference type="Google" id="ProtNLM"/>
    </source>
</evidence>
<dbReference type="Proteomes" id="UP001175211">
    <property type="component" value="Unassembled WGS sequence"/>
</dbReference>
<evidence type="ECO:0000313" key="2">
    <source>
        <dbReference type="Proteomes" id="UP001175211"/>
    </source>
</evidence>
<reference evidence="1" key="1">
    <citation type="submission" date="2023-06" db="EMBL/GenBank/DDBJ databases">
        <authorList>
            <consortium name="Lawrence Berkeley National Laboratory"/>
            <person name="Ahrendt S."/>
            <person name="Sahu N."/>
            <person name="Indic B."/>
            <person name="Wong-Bajracharya J."/>
            <person name="Merenyi Z."/>
            <person name="Ke H.-M."/>
            <person name="Monk M."/>
            <person name="Kocsube S."/>
            <person name="Drula E."/>
            <person name="Lipzen A."/>
            <person name="Balint B."/>
            <person name="Henrissat B."/>
            <person name="Andreopoulos B."/>
            <person name="Martin F.M."/>
            <person name="Harder C.B."/>
            <person name="Rigling D."/>
            <person name="Ford K.L."/>
            <person name="Foster G.D."/>
            <person name="Pangilinan J."/>
            <person name="Papanicolaou A."/>
            <person name="Barry K."/>
            <person name="LaButti K."/>
            <person name="Viragh M."/>
            <person name="Koriabine M."/>
            <person name="Yan M."/>
            <person name="Riley R."/>
            <person name="Champramary S."/>
            <person name="Plett K.L."/>
            <person name="Tsai I.J."/>
            <person name="Slot J."/>
            <person name="Sipos G."/>
            <person name="Plett J."/>
            <person name="Nagy L.G."/>
            <person name="Grigoriev I.V."/>
        </authorList>
    </citation>
    <scope>NUCLEOTIDE SEQUENCE</scope>
    <source>
        <strain evidence="1">CCBAS 213</strain>
    </source>
</reference>
<dbReference type="EMBL" id="JAUEPS010000016">
    <property type="protein sequence ID" value="KAK0458861.1"/>
    <property type="molecule type" value="Genomic_DNA"/>
</dbReference>
<protein>
    <recommendedName>
        <fullName evidence="3">Heterokaryon incompatibility domain-containing protein</fullName>
    </recommendedName>
</protein>
<dbReference type="AlphaFoldDB" id="A0AA39KFD3"/>
<organism evidence="1 2">
    <name type="scientific">Armillaria tabescens</name>
    <name type="common">Ringless honey mushroom</name>
    <name type="synonym">Agaricus tabescens</name>
    <dbReference type="NCBI Taxonomy" id="1929756"/>
    <lineage>
        <taxon>Eukaryota</taxon>
        <taxon>Fungi</taxon>
        <taxon>Dikarya</taxon>
        <taxon>Basidiomycota</taxon>
        <taxon>Agaricomycotina</taxon>
        <taxon>Agaricomycetes</taxon>
        <taxon>Agaricomycetidae</taxon>
        <taxon>Agaricales</taxon>
        <taxon>Marasmiineae</taxon>
        <taxon>Physalacriaceae</taxon>
        <taxon>Desarmillaria</taxon>
    </lineage>
</organism>
<keyword evidence="2" id="KW-1185">Reference proteome</keyword>
<gene>
    <name evidence="1" type="ORF">EV420DRAFT_1227350</name>
</gene>
<name>A0AA39KFD3_ARMTA</name>
<feature type="non-terminal residue" evidence="1">
    <location>
        <position position="395"/>
    </location>
</feature>
<accession>A0AA39KFD3</accession>
<proteinExistence type="predicted"/>
<sequence length="395" mass="45641">YTDRKPVISSRLADTPCATLGIGGLLDQLNTTLRTSHSLDTPSLSSLLEECIAENWDFGTAYSCLRRIWYTGNWSTIQDRLHKWEEEHWERCRKALVGNQIVCPYQPQPRRVSRWSLLPMSHAWMDEKDRVDVGTPINRYEWPVPIPKDTSLNLVCIEMLNISPGVEYAWLDVLCLRQKGGQREDMRMEEWKLDVPTIGNVYAWAHVVIYLSGLGRPLSLKEGDLESDRSWFRRAWTLQEVGESRMFAGDTPDGPMHAEDKDGKYETELLTRFHKQLQSMDRTLMKYGFDALGDMQNRVSTNPMDKVAGLAFRLLCKRILAYYESASLEEAWTALVTSMNAKRWGRMFILYPELGNAGRKWRPSWDQVMMKHVPAHPYNPDIGIDQDEEVDEDSC</sequence>
<evidence type="ECO:0000313" key="1">
    <source>
        <dbReference type="EMBL" id="KAK0458861.1"/>
    </source>
</evidence>
<dbReference type="GeneID" id="85350063"/>
<comment type="caution">
    <text evidence="1">The sequence shown here is derived from an EMBL/GenBank/DDBJ whole genome shotgun (WGS) entry which is preliminary data.</text>
</comment>
<feature type="non-terminal residue" evidence="1">
    <location>
        <position position="1"/>
    </location>
</feature>
<dbReference type="RefSeq" id="XP_060331111.1">
    <property type="nucleotide sequence ID" value="XM_060466515.1"/>
</dbReference>